<feature type="compositionally biased region" description="Low complexity" evidence="1">
    <location>
        <begin position="80"/>
        <end position="104"/>
    </location>
</feature>
<feature type="compositionally biased region" description="Polar residues" evidence="1">
    <location>
        <begin position="11"/>
        <end position="29"/>
    </location>
</feature>
<feature type="region of interest" description="Disordered" evidence="1">
    <location>
        <begin position="1"/>
        <end position="44"/>
    </location>
</feature>
<comment type="caution">
    <text evidence="2">The sequence shown here is derived from an EMBL/GenBank/DDBJ whole genome shotgun (WGS) entry which is preliminary data.</text>
</comment>
<dbReference type="EMBL" id="JANAWD010000801">
    <property type="protein sequence ID" value="KAJ3475775.1"/>
    <property type="molecule type" value="Genomic_DNA"/>
</dbReference>
<sequence>MTRSPPRHTNGPVTNRLQSPLPSTTTIPSIGQGRGPWPVGDHQAGPGFLGLSCNLTMTYRLCKGVVIIISPHTMDRVRATAASPSYQASPSSPQTPLSSPLNSSRGASAPHHWQSAPS</sequence>
<dbReference type="AlphaFoldDB" id="A0AAD5URM1"/>
<name>A0AAD5URM1_9APHY</name>
<evidence type="ECO:0000313" key="2">
    <source>
        <dbReference type="EMBL" id="KAJ3475775.1"/>
    </source>
</evidence>
<feature type="region of interest" description="Disordered" evidence="1">
    <location>
        <begin position="80"/>
        <end position="118"/>
    </location>
</feature>
<accession>A0AAD5URM1</accession>
<reference evidence="2" key="1">
    <citation type="submission" date="2022-07" db="EMBL/GenBank/DDBJ databases">
        <title>Genome Sequence of Physisporinus lineatus.</title>
        <authorList>
            <person name="Buettner E."/>
        </authorList>
    </citation>
    <scope>NUCLEOTIDE SEQUENCE</scope>
    <source>
        <strain evidence="2">VT162</strain>
    </source>
</reference>
<organism evidence="2 3">
    <name type="scientific">Meripilus lineatus</name>
    <dbReference type="NCBI Taxonomy" id="2056292"/>
    <lineage>
        <taxon>Eukaryota</taxon>
        <taxon>Fungi</taxon>
        <taxon>Dikarya</taxon>
        <taxon>Basidiomycota</taxon>
        <taxon>Agaricomycotina</taxon>
        <taxon>Agaricomycetes</taxon>
        <taxon>Polyporales</taxon>
        <taxon>Meripilaceae</taxon>
        <taxon>Meripilus</taxon>
    </lineage>
</organism>
<protein>
    <submittedName>
        <fullName evidence="2">Uncharacterized protein</fullName>
    </submittedName>
</protein>
<evidence type="ECO:0000256" key="1">
    <source>
        <dbReference type="SAM" id="MobiDB-lite"/>
    </source>
</evidence>
<proteinExistence type="predicted"/>
<keyword evidence="3" id="KW-1185">Reference proteome</keyword>
<dbReference type="Proteomes" id="UP001212997">
    <property type="component" value="Unassembled WGS sequence"/>
</dbReference>
<evidence type="ECO:0000313" key="3">
    <source>
        <dbReference type="Proteomes" id="UP001212997"/>
    </source>
</evidence>
<gene>
    <name evidence="2" type="ORF">NLI96_g11616</name>
</gene>